<sequence>MSSYADRLVEAHVELSEAEAEEGLVENAFNTACTEGDPPNRPVNVPSASFATSNTSFASSNAMSECFIESRCDTPITPELLRPYPRALP</sequence>
<keyword evidence="2" id="KW-1185">Reference proteome</keyword>
<proteinExistence type="predicted"/>
<comment type="caution">
    <text evidence="1">The sequence shown here is derived from an EMBL/GenBank/DDBJ whole genome shotgun (WGS) entry which is preliminary data.</text>
</comment>
<dbReference type="Proteomes" id="UP001458880">
    <property type="component" value="Unassembled WGS sequence"/>
</dbReference>
<name>A0AAW1HVH7_POPJA</name>
<reference evidence="1 2" key="1">
    <citation type="journal article" date="2024" name="BMC Genomics">
        <title>De novo assembly and annotation of Popillia japonica's genome with initial clues to its potential as an invasive pest.</title>
        <authorList>
            <person name="Cucini C."/>
            <person name="Boschi S."/>
            <person name="Funari R."/>
            <person name="Cardaioli E."/>
            <person name="Iannotti N."/>
            <person name="Marturano G."/>
            <person name="Paoli F."/>
            <person name="Bruttini M."/>
            <person name="Carapelli A."/>
            <person name="Frati F."/>
            <person name="Nardi F."/>
        </authorList>
    </citation>
    <scope>NUCLEOTIDE SEQUENCE [LARGE SCALE GENOMIC DNA]</scope>
    <source>
        <strain evidence="1">DMR45628</strain>
    </source>
</reference>
<evidence type="ECO:0000313" key="1">
    <source>
        <dbReference type="EMBL" id="KAK9680442.1"/>
    </source>
</evidence>
<dbReference type="AlphaFoldDB" id="A0AAW1HVH7"/>
<protein>
    <submittedName>
        <fullName evidence="1">Uncharacterized protein</fullName>
    </submittedName>
</protein>
<organism evidence="1 2">
    <name type="scientific">Popillia japonica</name>
    <name type="common">Japanese beetle</name>
    <dbReference type="NCBI Taxonomy" id="7064"/>
    <lineage>
        <taxon>Eukaryota</taxon>
        <taxon>Metazoa</taxon>
        <taxon>Ecdysozoa</taxon>
        <taxon>Arthropoda</taxon>
        <taxon>Hexapoda</taxon>
        <taxon>Insecta</taxon>
        <taxon>Pterygota</taxon>
        <taxon>Neoptera</taxon>
        <taxon>Endopterygota</taxon>
        <taxon>Coleoptera</taxon>
        <taxon>Polyphaga</taxon>
        <taxon>Scarabaeiformia</taxon>
        <taxon>Scarabaeidae</taxon>
        <taxon>Rutelinae</taxon>
        <taxon>Popillia</taxon>
    </lineage>
</organism>
<evidence type="ECO:0000313" key="2">
    <source>
        <dbReference type="Proteomes" id="UP001458880"/>
    </source>
</evidence>
<gene>
    <name evidence="1" type="ORF">QE152_g39085</name>
</gene>
<accession>A0AAW1HVH7</accession>
<dbReference type="EMBL" id="JASPKY010000897">
    <property type="protein sequence ID" value="KAK9680442.1"/>
    <property type="molecule type" value="Genomic_DNA"/>
</dbReference>